<keyword evidence="2" id="KW-1185">Reference proteome</keyword>
<accession>A0ABQ3LKU9</accession>
<evidence type="ECO:0000313" key="2">
    <source>
        <dbReference type="Proteomes" id="UP000652430"/>
    </source>
</evidence>
<dbReference type="NCBIfam" id="TIGR03054">
    <property type="entry name" value="photo_alph_chp1"/>
    <property type="match status" value="1"/>
</dbReference>
<proteinExistence type="predicted"/>
<dbReference type="Proteomes" id="UP000652430">
    <property type="component" value="Unassembled WGS sequence"/>
</dbReference>
<name>A0ABQ3LKU9_9SPHN</name>
<gene>
    <name evidence="1" type="ORF">GCM10008023_23010</name>
</gene>
<reference evidence="2" key="1">
    <citation type="journal article" date="2019" name="Int. J. Syst. Evol. Microbiol.">
        <title>The Global Catalogue of Microorganisms (GCM) 10K type strain sequencing project: providing services to taxonomists for standard genome sequencing and annotation.</title>
        <authorList>
            <consortium name="The Broad Institute Genomics Platform"/>
            <consortium name="The Broad Institute Genome Sequencing Center for Infectious Disease"/>
            <person name="Wu L."/>
            <person name="Ma J."/>
        </authorList>
    </citation>
    <scope>NUCLEOTIDE SEQUENCE [LARGE SCALE GENOMIC DNA]</scope>
    <source>
        <strain evidence="2">CGMCC 1.8957</strain>
    </source>
</reference>
<organism evidence="1 2">
    <name type="scientific">Sphingomonas glacialis</name>
    <dbReference type="NCBI Taxonomy" id="658225"/>
    <lineage>
        <taxon>Bacteria</taxon>
        <taxon>Pseudomonadati</taxon>
        <taxon>Pseudomonadota</taxon>
        <taxon>Alphaproteobacteria</taxon>
        <taxon>Sphingomonadales</taxon>
        <taxon>Sphingomonadaceae</taxon>
        <taxon>Sphingomonas</taxon>
    </lineage>
</organism>
<dbReference type="InterPro" id="IPR017495">
    <property type="entry name" value="PuhC"/>
</dbReference>
<sequence>MTHAHHAERLPRGALILAGSLVGFAFLLTATVRIAHIPPAGSPAALRETTHVAALQTRTLRFLDAADRGVRIEDVGTGQTAGTIVPGQETGFIRGVMRGLARERRMHGIGSDAPFTLTQWRDGELTLTDSATGRSIELNAFGTTNRAAFAALLRAPEFPR</sequence>
<evidence type="ECO:0000313" key="1">
    <source>
        <dbReference type="EMBL" id="GHH17924.1"/>
    </source>
</evidence>
<protein>
    <submittedName>
        <fullName evidence="1">Phosphonate-binding protein</fullName>
    </submittedName>
</protein>
<dbReference type="EMBL" id="BNAQ01000003">
    <property type="protein sequence ID" value="GHH17924.1"/>
    <property type="molecule type" value="Genomic_DNA"/>
</dbReference>
<dbReference type="RefSeq" id="WP_189676389.1">
    <property type="nucleotide sequence ID" value="NZ_BNAQ01000003.1"/>
</dbReference>
<comment type="caution">
    <text evidence="1">The sequence shown here is derived from an EMBL/GenBank/DDBJ whole genome shotgun (WGS) entry which is preliminary data.</text>
</comment>